<feature type="compositionally biased region" description="Basic and acidic residues" evidence="5">
    <location>
        <begin position="134"/>
        <end position="152"/>
    </location>
</feature>
<feature type="region of interest" description="Disordered" evidence="5">
    <location>
        <begin position="814"/>
        <end position="838"/>
    </location>
</feature>
<dbReference type="CDD" id="cd18787">
    <property type="entry name" value="SF2_C_DEAD"/>
    <property type="match status" value="1"/>
</dbReference>
<evidence type="ECO:0000256" key="3">
    <source>
        <dbReference type="ARBA" id="ARBA00022806"/>
    </source>
</evidence>
<feature type="compositionally biased region" description="Basic and acidic residues" evidence="5">
    <location>
        <begin position="72"/>
        <end position="82"/>
    </location>
</feature>
<organism evidence="10">
    <name type="scientific">freshwater metagenome</name>
    <dbReference type="NCBI Taxonomy" id="449393"/>
    <lineage>
        <taxon>unclassified sequences</taxon>
        <taxon>metagenomes</taxon>
        <taxon>ecological metagenomes</taxon>
    </lineage>
</organism>
<dbReference type="InterPro" id="IPR014001">
    <property type="entry name" value="Helicase_ATP-bd"/>
</dbReference>
<feature type="compositionally biased region" description="Basic and acidic residues" evidence="5">
    <location>
        <begin position="294"/>
        <end position="306"/>
    </location>
</feature>
<dbReference type="EMBL" id="CAFBLD010000001">
    <property type="protein sequence ID" value="CAB4855533.1"/>
    <property type="molecule type" value="Genomic_DNA"/>
</dbReference>
<feature type="compositionally biased region" description="Low complexity" evidence="5">
    <location>
        <begin position="29"/>
        <end position="52"/>
    </location>
</feature>
<evidence type="ECO:0000259" key="7">
    <source>
        <dbReference type="PROSITE" id="PS51194"/>
    </source>
</evidence>
<dbReference type="InterPro" id="IPR001650">
    <property type="entry name" value="Helicase_C-like"/>
</dbReference>
<dbReference type="PROSITE" id="PS51194">
    <property type="entry name" value="HELICASE_CTER"/>
    <property type="match status" value="1"/>
</dbReference>
<dbReference type="InterPro" id="IPR044742">
    <property type="entry name" value="DEAD/DEAH_RhlB"/>
</dbReference>
<evidence type="ECO:0000313" key="10">
    <source>
        <dbReference type="EMBL" id="CAB4692657.1"/>
    </source>
</evidence>
<dbReference type="InterPro" id="IPR050079">
    <property type="entry name" value="DEAD_box_RNA_helicase"/>
</dbReference>
<dbReference type="GO" id="GO:0016787">
    <property type="term" value="F:hydrolase activity"/>
    <property type="evidence" value="ECO:0007669"/>
    <property type="project" value="UniProtKB-KW"/>
</dbReference>
<feature type="compositionally biased region" description="Basic and acidic residues" evidence="5">
    <location>
        <begin position="201"/>
        <end position="261"/>
    </location>
</feature>
<name>A0A6J6P1Z3_9ZZZZ</name>
<evidence type="ECO:0000313" key="11">
    <source>
        <dbReference type="EMBL" id="CAB4716334.1"/>
    </source>
</evidence>
<dbReference type="EMBL" id="CAFBNH010000001">
    <property type="protein sequence ID" value="CAB4934404.1"/>
    <property type="molecule type" value="Genomic_DNA"/>
</dbReference>
<keyword evidence="3" id="KW-0347">Helicase</keyword>
<feature type="compositionally biased region" description="Polar residues" evidence="5">
    <location>
        <begin position="325"/>
        <end position="340"/>
    </location>
</feature>
<gene>
    <name evidence="10" type="ORF">UFOPK2510_00801</name>
    <name evidence="11" type="ORF">UFOPK2718_00153</name>
    <name evidence="12" type="ORF">UFOPK2936_00751</name>
    <name evidence="13" type="ORF">UFOPK3328_00082</name>
    <name evidence="14" type="ORF">UFOPK3779_00082</name>
    <name evidence="9" type="ORF">UFOPK4107_00557</name>
    <name evidence="15" type="ORF">UFOPK4403_00745</name>
</gene>
<feature type="compositionally biased region" description="Polar residues" evidence="5">
    <location>
        <begin position="353"/>
        <end position="388"/>
    </location>
</feature>
<evidence type="ECO:0000256" key="4">
    <source>
        <dbReference type="ARBA" id="ARBA00022840"/>
    </source>
</evidence>
<dbReference type="AlphaFoldDB" id="A0A6J6P1Z3"/>
<dbReference type="Pfam" id="PF00271">
    <property type="entry name" value="Helicase_C"/>
    <property type="match status" value="1"/>
</dbReference>
<dbReference type="PROSITE" id="PS51192">
    <property type="entry name" value="HELICASE_ATP_BIND_1"/>
    <property type="match status" value="1"/>
</dbReference>
<dbReference type="GO" id="GO:0005829">
    <property type="term" value="C:cytosol"/>
    <property type="evidence" value="ECO:0007669"/>
    <property type="project" value="TreeGrafter"/>
</dbReference>
<keyword evidence="4" id="KW-0067">ATP-binding</keyword>
<evidence type="ECO:0000256" key="2">
    <source>
        <dbReference type="ARBA" id="ARBA00022801"/>
    </source>
</evidence>
<evidence type="ECO:0000256" key="5">
    <source>
        <dbReference type="SAM" id="MobiDB-lite"/>
    </source>
</evidence>
<dbReference type="SMART" id="SM00487">
    <property type="entry name" value="DEXDc"/>
    <property type="match status" value="1"/>
</dbReference>
<evidence type="ECO:0000313" key="12">
    <source>
        <dbReference type="EMBL" id="CAB4779014.1"/>
    </source>
</evidence>
<feature type="compositionally biased region" description="Basic and acidic residues" evidence="5">
    <location>
        <begin position="177"/>
        <end position="191"/>
    </location>
</feature>
<dbReference type="EMBL" id="CAEZYM010000001">
    <property type="protein sequence ID" value="CAB4716334.1"/>
    <property type="molecule type" value="Genomic_DNA"/>
</dbReference>
<feature type="domain" description="Helicase C-terminal" evidence="7">
    <location>
        <begin position="649"/>
        <end position="797"/>
    </location>
</feature>
<sequence length="838" mass="89260">MSVQPRSKSAAPARSASGKPAKAGRAKAAKSAAPSSRAKAGKFGAAKSGKFSDAPSRVKSGKPARRGTAAKEMSRARSEFHSSSESAPQLGKSTWVKGTPKAGKLTGKTSVRAGSKPSSKSTFKSGKGSSNSPAKREKNSARSQERAKRFADTRGVGDVQLRSRDSRDENQSLSHGSPRDSHGDSQSDSRAPRTTKFAPARRVDTRVDTRSDSRGGSRGDSRRAPRSADARSNDTRPTTRRDARIAEVARGDGRPNFEPQKRTKFIPGGKRTGAPARGSDSSDRTGARSSFNRDGARGAATRDDSRTTSNREGSSAGSSSRENFRTSANREGSRPTTRSAHSGIATPHKGSTFRPSSSRNTDHMGSNNSGPRSHNSRGKSGNNYSNNEFVEDFGADDNYINDVEQETTEVALHHKPTEGTGKTWAELGIAPALVSALTSQGITSPFPIQVATLPDAIKGHDILGRGQTGSGKTLAFGLALLTNLEGKQAAPHRPLGLILTPTRELALQINDVITPLARAIRLDSVVIAGGMPYGKQITAMRKSCPILVATPGRLIDLLDKGEVQLDDLQITVLDEADQMADMGFLPVVKEILDQARPNGQRLLFSATLDRGVDSLVKKYLNNPKTHSLQNDRASVSTMEHHVLVMHAGDKDEITAQIASRDGRTILFVKTQRGADRLADKLASVGVPVGALHGGKSQAVRTRTLAHFKASTTAALVATDVAARGIHVDGISLVVHVDAPTDHKDYLHRAGRTARAGEAGVVVTLATSKQQSAVRGLTSRAGVYPKFVDVRPHHAELVSITGSREPSGIAYVAPVMASDGPRRSGKPRPRSDQRRRRPR</sequence>
<dbReference type="CDD" id="cd00268">
    <property type="entry name" value="DEADc"/>
    <property type="match status" value="1"/>
</dbReference>
<feature type="compositionally biased region" description="Basic and acidic residues" evidence="5">
    <location>
        <begin position="161"/>
        <end position="170"/>
    </location>
</feature>
<dbReference type="SMART" id="SM00490">
    <property type="entry name" value="HELICc"/>
    <property type="match status" value="1"/>
</dbReference>
<dbReference type="EMBL" id="CAEZZW010000003">
    <property type="protein sequence ID" value="CAB4779014.1"/>
    <property type="molecule type" value="Genomic_DNA"/>
</dbReference>
<dbReference type="GO" id="GO:0003676">
    <property type="term" value="F:nucleic acid binding"/>
    <property type="evidence" value="ECO:0007669"/>
    <property type="project" value="InterPro"/>
</dbReference>
<dbReference type="InterPro" id="IPR011545">
    <property type="entry name" value="DEAD/DEAH_box_helicase_dom"/>
</dbReference>
<dbReference type="PANTHER" id="PTHR47959">
    <property type="entry name" value="ATP-DEPENDENT RNA HELICASE RHLE-RELATED"/>
    <property type="match status" value="1"/>
</dbReference>
<dbReference type="PROSITE" id="PS51195">
    <property type="entry name" value="Q_MOTIF"/>
    <property type="match status" value="1"/>
</dbReference>
<feature type="compositionally biased region" description="Low complexity" evidence="5">
    <location>
        <begin position="114"/>
        <end position="132"/>
    </location>
</feature>
<dbReference type="SUPFAM" id="SSF52540">
    <property type="entry name" value="P-loop containing nucleoside triphosphate hydrolases"/>
    <property type="match status" value="1"/>
</dbReference>
<keyword evidence="2" id="KW-0378">Hydrolase</keyword>
<evidence type="ECO:0000256" key="1">
    <source>
        <dbReference type="ARBA" id="ARBA00022741"/>
    </source>
</evidence>
<dbReference type="Pfam" id="PF00270">
    <property type="entry name" value="DEAD"/>
    <property type="match status" value="1"/>
</dbReference>
<feature type="domain" description="Helicase ATP-binding" evidence="6">
    <location>
        <begin position="453"/>
        <end position="626"/>
    </location>
</feature>
<feature type="compositionally biased region" description="Basic residues" evidence="5">
    <location>
        <begin position="822"/>
        <end position="838"/>
    </location>
</feature>
<proteinExistence type="predicted"/>
<evidence type="ECO:0000313" key="13">
    <source>
        <dbReference type="EMBL" id="CAB4855533.1"/>
    </source>
</evidence>
<dbReference type="InterPro" id="IPR014014">
    <property type="entry name" value="RNA_helicase_DEAD_Q_motif"/>
</dbReference>
<keyword evidence="1" id="KW-0547">Nucleotide-binding</keyword>
<dbReference type="EMBL" id="CAFBQX010000003">
    <property type="protein sequence ID" value="CAB5072249.1"/>
    <property type="molecule type" value="Genomic_DNA"/>
</dbReference>
<dbReference type="Gene3D" id="3.40.50.300">
    <property type="entry name" value="P-loop containing nucleotide triphosphate hydrolases"/>
    <property type="match status" value="2"/>
</dbReference>
<dbReference type="PANTHER" id="PTHR47959:SF13">
    <property type="entry name" value="ATP-DEPENDENT RNA HELICASE RHLE"/>
    <property type="match status" value="1"/>
</dbReference>
<reference evidence="10" key="1">
    <citation type="submission" date="2020-05" db="EMBL/GenBank/DDBJ databases">
        <authorList>
            <person name="Chiriac C."/>
            <person name="Salcher M."/>
            <person name="Ghai R."/>
            <person name="Kavagutti S V."/>
        </authorList>
    </citation>
    <scope>NUCLEOTIDE SEQUENCE</scope>
</reference>
<dbReference type="EMBL" id="CAEZXO010000004">
    <property type="protein sequence ID" value="CAB4692657.1"/>
    <property type="molecule type" value="Genomic_DNA"/>
</dbReference>
<dbReference type="InterPro" id="IPR027417">
    <property type="entry name" value="P-loop_NTPase"/>
</dbReference>
<feature type="compositionally biased region" description="Low complexity" evidence="5">
    <location>
        <begin position="1"/>
        <end position="21"/>
    </location>
</feature>
<evidence type="ECO:0000259" key="6">
    <source>
        <dbReference type="PROSITE" id="PS51192"/>
    </source>
</evidence>
<accession>A0A6J6P1Z3</accession>
<feature type="domain" description="DEAD-box RNA helicase Q" evidence="8">
    <location>
        <begin position="422"/>
        <end position="450"/>
    </location>
</feature>
<dbReference type="GO" id="GO:0005524">
    <property type="term" value="F:ATP binding"/>
    <property type="evidence" value="ECO:0007669"/>
    <property type="project" value="UniProtKB-KW"/>
</dbReference>
<protein>
    <submittedName>
        <fullName evidence="10">Unannotated protein</fullName>
    </submittedName>
</protein>
<dbReference type="EMBL" id="CAESAE010000003">
    <property type="protein sequence ID" value="CAB4335399.1"/>
    <property type="molecule type" value="Genomic_DNA"/>
</dbReference>
<evidence type="ECO:0000313" key="15">
    <source>
        <dbReference type="EMBL" id="CAB5072249.1"/>
    </source>
</evidence>
<feature type="region of interest" description="Disordered" evidence="5">
    <location>
        <begin position="1"/>
        <end position="390"/>
    </location>
</feature>
<feature type="compositionally biased region" description="Low complexity" evidence="5">
    <location>
        <begin position="310"/>
        <end position="321"/>
    </location>
</feature>
<evidence type="ECO:0000313" key="9">
    <source>
        <dbReference type="EMBL" id="CAB4335399.1"/>
    </source>
</evidence>
<evidence type="ECO:0000313" key="14">
    <source>
        <dbReference type="EMBL" id="CAB4934404.1"/>
    </source>
</evidence>
<evidence type="ECO:0000259" key="8">
    <source>
        <dbReference type="PROSITE" id="PS51195"/>
    </source>
</evidence>
<dbReference type="GO" id="GO:0003724">
    <property type="term" value="F:RNA helicase activity"/>
    <property type="evidence" value="ECO:0007669"/>
    <property type="project" value="InterPro"/>
</dbReference>